<accession>A0A1P9WUK8</accession>
<dbReference type="KEGG" id="smon:AWR27_06910"/>
<dbReference type="OrthoDB" id="1454647at2"/>
<evidence type="ECO:0000313" key="2">
    <source>
        <dbReference type="Proteomes" id="UP000187941"/>
    </source>
</evidence>
<dbReference type="STRING" id="1178516.AWR27_06910"/>
<evidence type="ECO:0000313" key="1">
    <source>
        <dbReference type="EMBL" id="AQG79076.1"/>
    </source>
</evidence>
<sequence>MSFLLSIYLFFSTLSAQQQPAWTYKRTVEAGAVVYRATVLSPTRLDFGYPYGGGAIPRLTLRSRSDGTTHVYVEVSKGQFNRSFQNGTARIRFDQQPERKYSVSAAANGRANIVFLDTDRAFIDQLKRAKKLTVRLAFVEQKGWQMDFPVAGLVWAR</sequence>
<dbReference type="AlphaFoldDB" id="A0A1P9WUK8"/>
<protein>
    <submittedName>
        <fullName evidence="1">Uncharacterized protein</fullName>
    </submittedName>
</protein>
<name>A0A1P9WUK8_9BACT</name>
<dbReference type="EMBL" id="CP014263">
    <property type="protein sequence ID" value="AQG79076.1"/>
    <property type="molecule type" value="Genomic_DNA"/>
</dbReference>
<dbReference type="Proteomes" id="UP000187941">
    <property type="component" value="Chromosome"/>
</dbReference>
<dbReference type="RefSeq" id="WP_077130523.1">
    <property type="nucleotide sequence ID" value="NZ_CP014263.1"/>
</dbReference>
<reference evidence="1 2" key="1">
    <citation type="submission" date="2016-01" db="EMBL/GenBank/DDBJ databases">
        <authorList>
            <person name="Oliw E.H."/>
        </authorList>
    </citation>
    <scope>NUCLEOTIDE SEQUENCE [LARGE SCALE GENOMIC DNA]</scope>
    <source>
        <strain evidence="1 2">DY10</strain>
    </source>
</reference>
<gene>
    <name evidence="1" type="ORF">AWR27_06910</name>
</gene>
<keyword evidence="2" id="KW-1185">Reference proteome</keyword>
<organism evidence="1 2">
    <name type="scientific">Spirosoma montaniterrae</name>
    <dbReference type="NCBI Taxonomy" id="1178516"/>
    <lineage>
        <taxon>Bacteria</taxon>
        <taxon>Pseudomonadati</taxon>
        <taxon>Bacteroidota</taxon>
        <taxon>Cytophagia</taxon>
        <taxon>Cytophagales</taxon>
        <taxon>Cytophagaceae</taxon>
        <taxon>Spirosoma</taxon>
    </lineage>
</organism>
<proteinExistence type="predicted"/>